<reference evidence="1 2" key="2">
    <citation type="submission" date="2018-11" db="EMBL/GenBank/DDBJ databases">
        <authorList>
            <consortium name="Pathogen Informatics"/>
        </authorList>
    </citation>
    <scope>NUCLEOTIDE SEQUENCE [LARGE SCALE GENOMIC DNA]</scope>
    <source>
        <strain evidence="1 2">MHpl1</strain>
    </source>
</reference>
<proteinExistence type="predicted"/>
<dbReference type="AlphaFoldDB" id="A0A0N4VY66"/>
<evidence type="ECO:0000313" key="3">
    <source>
        <dbReference type="WBParaSite" id="HPLM_0000223701-mRNA-1"/>
    </source>
</evidence>
<protein>
    <submittedName>
        <fullName evidence="3">Transposase</fullName>
    </submittedName>
</protein>
<dbReference type="EMBL" id="UZAF01004184">
    <property type="protein sequence ID" value="VDO13642.1"/>
    <property type="molecule type" value="Genomic_DNA"/>
</dbReference>
<dbReference type="OrthoDB" id="5850233at2759"/>
<accession>A0A0N4VY66</accession>
<gene>
    <name evidence="1" type="ORF">HPLM_LOCUS2232</name>
</gene>
<organism evidence="3">
    <name type="scientific">Haemonchus placei</name>
    <name type="common">Barber's pole worm</name>
    <dbReference type="NCBI Taxonomy" id="6290"/>
    <lineage>
        <taxon>Eukaryota</taxon>
        <taxon>Metazoa</taxon>
        <taxon>Ecdysozoa</taxon>
        <taxon>Nematoda</taxon>
        <taxon>Chromadorea</taxon>
        <taxon>Rhabditida</taxon>
        <taxon>Rhabditina</taxon>
        <taxon>Rhabditomorpha</taxon>
        <taxon>Strongyloidea</taxon>
        <taxon>Trichostrongylidae</taxon>
        <taxon>Haemonchus</taxon>
    </lineage>
</organism>
<reference evidence="3" key="1">
    <citation type="submission" date="2017-02" db="UniProtKB">
        <authorList>
            <consortium name="WormBaseParasite"/>
        </authorList>
    </citation>
    <scope>IDENTIFICATION</scope>
</reference>
<dbReference type="Proteomes" id="UP000268014">
    <property type="component" value="Unassembled WGS sequence"/>
</dbReference>
<dbReference type="WBParaSite" id="HPLM_0000223701-mRNA-1">
    <property type="protein sequence ID" value="HPLM_0000223701-mRNA-1"/>
    <property type="gene ID" value="HPLM_0000223701"/>
</dbReference>
<evidence type="ECO:0000313" key="2">
    <source>
        <dbReference type="Proteomes" id="UP000268014"/>
    </source>
</evidence>
<sequence>MSTIFRIEMADFGFRRKRAFDRVGRTEFGFEGVLRKRKRGLDQLDGSDLGLVKIPFDTVRPARGQY</sequence>
<keyword evidence="2" id="KW-1185">Reference proteome</keyword>
<name>A0A0N4VY66_HAEPC</name>
<evidence type="ECO:0000313" key="1">
    <source>
        <dbReference type="EMBL" id="VDO13642.1"/>
    </source>
</evidence>